<comment type="caution">
    <text evidence="6">The sequence shown here is derived from an EMBL/GenBank/DDBJ whole genome shotgun (WGS) entry which is preliminary data.</text>
</comment>
<dbReference type="PANTHER" id="PTHR10039:SF5">
    <property type="entry name" value="NACHT DOMAIN-CONTAINING PROTEIN"/>
    <property type="match status" value="1"/>
</dbReference>
<dbReference type="Pfam" id="PF25053">
    <property type="entry name" value="DUF7791"/>
    <property type="match status" value="1"/>
</dbReference>
<sequence>MEPLSVLALSCNILDVVTAAGKTCFFLYEVHKAGAFPNHDELVSTTNLLDKSVQALTQQLSIAHGVSQTCQADDKELLDISQRARKMASDLQKKLDALKLQTTDSRSKRFEKVVKTVLQKGKIYDLERRWKDLREAVGFALTVRSTLRSSDLGMWRSTSKRTGLGSHHIQSGRLIWRGHCLVTVGSCGDCNGLLECLLIQSSSINSEKNATNTNDRFDDLERRLTQGLSHLNAISAETNHESVKTRLAITDEAQSIRANMAAEAETGRHHTSHEVAKGRAVLKAEAQRTRQHITIESTSNRAELHHAHRSTVKQVSRRVDRAHQKTSSQLQNKLDSMRKVDLDEKTRLRFINSFKIPELNERRHQISDAHPGTDDWIFAENLETQYPATKGIRRSWDSFTDWLLSSSPMYWIHGKAGSGKSTLMHFMSKHEKTQELLDKWARPRTTIVLSWYFWNSGSQAQRSLKGALCALLYQLVSMHPEIATEILRHEPLLSRRDSAADWSQADLINLAPKMFSTFNGHIALFIDGLDEFDRDEDIKALFDLLHSLTKTSRVKICFSSRPERQLELELGHLPQLRLQDMTSHGMRLYITNELWPSFPHWSSAEIDDFVEKIVHKADGVFLWVDLVTKNLQQGSLHSDSYGVLNERLEVLPAKMEALYEHMWRSLNGDEHLPTYRRQAALFFSFHAHFPLSLVDFVLATDEDLCGLAYDMTQADIVIEKLHRACVQMNSLLQTRCAGLLEIGPQEVTNPKWVPWLYGEGEADLNFLTAEFETDSNDIDQIVRLSRALKNLGTVRFFHRTARDFLLDKPAGQELMKQHPLSGQDQARRLLKAHLATRLSGIYHPSHFQKTDHWRGFERNGLHQIVSLIGNLDKSGADEQVAEFQYKLLQLIDTTYRHGLIPKWHNFVDPASWRNWFLATARGLDPPDLWGYVVWSISSSALTTRILHDGPGDKEFATYLLDELCREKEYTQADLRSVRVLLGAGANPNATDILCPISGSKNSLWHRFVIGFMEKAREKPTESIDQALQAQGIATVKCFLHHGADLFERAVVVRYLEIITCTETVPKVDLGSLDFFADLCAGDILSAVNGAYLLRHLSLTIPDACREGNLEGLTTPGNVAPFCQDLAIVGSEHNTLYRLSSDDPDPLQEMIATRRSGRRDQVSILSTLAPQFFRSDRQVRLWALLREQACAPDVKTKIEDGQSWNDSLKSSYRHHQAKRIVLLSLHCYIAELDDIPSPESTGMMLVQLSNFRDHFGLLAESTLAKHELEAVEESFWPKCCELYDGHWARLESEANLSLGLYYPLKHLDADIHDMADMLRSHGFKKLGFIGTHFAFDNEGRRIPFRSSGPLGMDAAYSRTQEEPPAPDDSSQEEPSAADDSSQATNPEQGRV</sequence>
<dbReference type="InterPro" id="IPR027417">
    <property type="entry name" value="P-loop_NTPase"/>
</dbReference>
<dbReference type="Pfam" id="PF24883">
    <property type="entry name" value="NPHP3_N"/>
    <property type="match status" value="1"/>
</dbReference>
<dbReference type="SUPFAM" id="SSF52540">
    <property type="entry name" value="P-loop containing nucleoside triphosphate hydrolases"/>
    <property type="match status" value="1"/>
</dbReference>
<evidence type="ECO:0000256" key="1">
    <source>
        <dbReference type="ARBA" id="ARBA00022737"/>
    </source>
</evidence>
<feature type="signal peptide" evidence="3">
    <location>
        <begin position="1"/>
        <end position="19"/>
    </location>
</feature>
<dbReference type="STRING" id="86049.A0A1C1CDW3"/>
<keyword evidence="3" id="KW-0732">Signal</keyword>
<accession>A0A1C1CDW3</accession>
<feature type="compositionally biased region" description="Polar residues" evidence="2">
    <location>
        <begin position="1377"/>
        <end position="1390"/>
    </location>
</feature>
<protein>
    <submittedName>
        <fullName evidence="6">Uncharacterized protein</fullName>
    </submittedName>
</protein>
<dbReference type="OrthoDB" id="443402at2759"/>
<dbReference type="AlphaFoldDB" id="A0A1C1CDW3"/>
<dbReference type="EMBL" id="LGRB01000015">
    <property type="protein sequence ID" value="OCT46720.1"/>
    <property type="molecule type" value="Genomic_DNA"/>
</dbReference>
<dbReference type="VEuPathDB" id="FungiDB:G647_01439"/>
<proteinExistence type="predicted"/>
<evidence type="ECO:0000259" key="4">
    <source>
        <dbReference type="Pfam" id="PF24883"/>
    </source>
</evidence>
<dbReference type="PANTHER" id="PTHR10039">
    <property type="entry name" value="AMELOGENIN"/>
    <property type="match status" value="1"/>
</dbReference>
<gene>
    <name evidence="6" type="ORF">CLCR_01785</name>
</gene>
<feature type="domain" description="Nephrocystin 3-like N-terminal" evidence="4">
    <location>
        <begin position="397"/>
        <end position="561"/>
    </location>
</feature>
<keyword evidence="1" id="KW-0677">Repeat</keyword>
<feature type="domain" description="DUF7791" evidence="5">
    <location>
        <begin position="683"/>
        <end position="835"/>
    </location>
</feature>
<evidence type="ECO:0000259" key="5">
    <source>
        <dbReference type="Pfam" id="PF25053"/>
    </source>
</evidence>
<feature type="region of interest" description="Disordered" evidence="2">
    <location>
        <begin position="1343"/>
        <end position="1390"/>
    </location>
</feature>
<dbReference type="InterPro" id="IPR056884">
    <property type="entry name" value="NPHP3-like_N"/>
</dbReference>
<reference evidence="7" key="1">
    <citation type="submission" date="2015-07" db="EMBL/GenBank/DDBJ databases">
        <authorList>
            <person name="Teixeira M.M."/>
            <person name="Souza R.C."/>
            <person name="Almeida L.G."/>
            <person name="Vicente V.A."/>
            <person name="de Hoog S."/>
            <person name="Bocca A.L."/>
            <person name="de Almeida S.R."/>
            <person name="Vasconcelos A.T."/>
            <person name="Felipe M.S."/>
        </authorList>
    </citation>
    <scope>NUCLEOTIDE SEQUENCE [LARGE SCALE GENOMIC DNA]</scope>
    <source>
        <strain evidence="7">KSF</strain>
    </source>
</reference>
<keyword evidence="7" id="KW-1185">Reference proteome</keyword>
<feature type="chain" id="PRO_5008650805" evidence="3">
    <location>
        <begin position="20"/>
        <end position="1390"/>
    </location>
</feature>
<organism evidence="6 7">
    <name type="scientific">Cladophialophora carrionii</name>
    <dbReference type="NCBI Taxonomy" id="86049"/>
    <lineage>
        <taxon>Eukaryota</taxon>
        <taxon>Fungi</taxon>
        <taxon>Dikarya</taxon>
        <taxon>Ascomycota</taxon>
        <taxon>Pezizomycotina</taxon>
        <taxon>Eurotiomycetes</taxon>
        <taxon>Chaetothyriomycetidae</taxon>
        <taxon>Chaetothyriales</taxon>
        <taxon>Herpotrichiellaceae</taxon>
        <taxon>Cladophialophora</taxon>
    </lineage>
</organism>
<name>A0A1C1CDW3_9EURO</name>
<dbReference type="Proteomes" id="UP000094526">
    <property type="component" value="Unassembled WGS sequence"/>
</dbReference>
<evidence type="ECO:0000256" key="3">
    <source>
        <dbReference type="SAM" id="SignalP"/>
    </source>
</evidence>
<evidence type="ECO:0000313" key="6">
    <source>
        <dbReference type="EMBL" id="OCT46720.1"/>
    </source>
</evidence>
<dbReference type="InterPro" id="IPR056693">
    <property type="entry name" value="DUF7791"/>
</dbReference>
<evidence type="ECO:0000313" key="7">
    <source>
        <dbReference type="Proteomes" id="UP000094526"/>
    </source>
</evidence>
<evidence type="ECO:0000256" key="2">
    <source>
        <dbReference type="SAM" id="MobiDB-lite"/>
    </source>
</evidence>
<dbReference type="Gene3D" id="3.40.50.300">
    <property type="entry name" value="P-loop containing nucleotide triphosphate hydrolases"/>
    <property type="match status" value="1"/>
</dbReference>
<dbReference type="VEuPathDB" id="FungiDB:CLCR_01785"/>